<evidence type="ECO:0000313" key="16">
    <source>
        <dbReference type="Proteomes" id="UP001054902"/>
    </source>
</evidence>
<keyword evidence="11" id="KW-0407">Ion channel</keyword>
<keyword evidence="2" id="KW-0813">Transport</keyword>
<feature type="compositionally biased region" description="Polar residues" evidence="12">
    <location>
        <begin position="38"/>
        <end position="50"/>
    </location>
</feature>
<evidence type="ECO:0000256" key="8">
    <source>
        <dbReference type="ARBA" id="ARBA00022989"/>
    </source>
</evidence>
<proteinExistence type="predicted"/>
<keyword evidence="4 13" id="KW-0812">Transmembrane</keyword>
<feature type="transmembrane region" description="Helical" evidence="13">
    <location>
        <begin position="514"/>
        <end position="533"/>
    </location>
</feature>
<feature type="transmembrane region" description="Helical" evidence="13">
    <location>
        <begin position="258"/>
        <end position="279"/>
    </location>
</feature>
<protein>
    <recommendedName>
        <fullName evidence="14">Ion transport domain-containing protein</fullName>
    </recommendedName>
</protein>
<feature type="transmembrane region" description="Helical" evidence="13">
    <location>
        <begin position="1171"/>
        <end position="1193"/>
    </location>
</feature>
<feature type="region of interest" description="Disordered" evidence="12">
    <location>
        <begin position="38"/>
        <end position="70"/>
    </location>
</feature>
<feature type="transmembrane region" description="Helical" evidence="13">
    <location>
        <begin position="94"/>
        <end position="116"/>
    </location>
</feature>
<evidence type="ECO:0000256" key="3">
    <source>
        <dbReference type="ARBA" id="ARBA00022538"/>
    </source>
</evidence>
<dbReference type="PANTHER" id="PTHR11537:SF254">
    <property type="entry name" value="POTASSIUM VOLTAGE-GATED CHANNEL PROTEIN SHAB"/>
    <property type="match status" value="1"/>
</dbReference>
<feature type="compositionally biased region" description="Acidic residues" evidence="12">
    <location>
        <begin position="679"/>
        <end position="690"/>
    </location>
</feature>
<feature type="domain" description="Ion transport" evidence="14">
    <location>
        <begin position="1035"/>
        <end position="1288"/>
    </location>
</feature>
<keyword evidence="5" id="KW-0631">Potassium channel</keyword>
<sequence length="1310" mass="146333">MDSNEKFRFSLLQGDSDHIQYTSDQNLTDANATANVIGDTTGTTTDQVNESTPLLSSSASPRTSTDSSVPTRDVNHWRYKLFLFLEGTSPSGKLYEAFTILLILISVLTFVIGSLFDSQYNPGPLASKCNATCDAIFFGNDANNALAYLNIGATSLLEMFIVAVFTVDYSLRIYTADLLNEKYRGVFGRIKFIPTFFSVVDLASTLPFYIDAFLLPNTDLAASNFLRMFRLLRMMKMEGRYNLAFSLVDDVFVAQKQILGTAMFVGVTVWSVISSFYYIAERKNTDMIYCDAAPAECFENQEEIDTSLCTIDDFGIVDCSAAGCPNVDGKESCWNLYRSIIDSSFWALMNLFGESPLADQHSVSGKFVGTLTAVVAVAVFALPAGIFGSGFEDQIAKRHEARLAAEADPSVDSGEDNGPVDEEEWEIVEVVGDESTLRGQMYNFLHVQNSGAASIFDAFINVLIVGTAMTFMFASISVQNWSDWFEFGAVVIFTVEYLCRLYSIGENPSITRCAYVTSFLAIVDLLSFAPFWVDYSLRIFLGAEYSQYILLGELVRWLRLLRLLRFEKYTKAFTTFDDVIRDNLDVLGITGFSAMLLWILFSAILYLLERDNPNGDMQKYYKSVPHAMWVTLLNLSGECPLAFYSPGGKVVEGIIGLFATAIFGVPIGILGAGFEEYVSDSNEDTPDEDTTPSGENTQEVSVSIQKILYDFVNGFGSTAAKIFEASIYFLILGTVTVGIIQTVPSKEDMFSELEFIAVVAFTFEYVLRFVSAGADPDFTKTSNFFLRSMKYIFSFYSIIDLLAIVPFYLAYLYPNSWIDQNDEYLRMFRLLRLLKLDKYIPSFSLIDDVIRLKKNSLIVSGFAAMTLWILFSGIMYVAESSDESQEIDNLPLYGCFENCHMDIRFSTFWESFSLVGIHLTGDFPLIEYDGFGRVICFFLVIAAVGVVSIPSSIIASGFVEVVQSKQKTKLGEVPDQSGDDWFDIQYKSLANIDPPLSVFGPCVDKFQTHVHEYLDGYLDTAGNKHRTAFSSFGRFAFFSLIIANVVAVMLESVPEIDQYVGNEKNNFFDVFEAISVTFFTIEYILRLIAARKSREALYSPWIYAITFFGLVDFISIFPWYVQWYLKTTGHSVSGDQAKIFRILRIFRVLQLEDFIIAFSKLDNVFRASKGVLKATGLMAILVWIGAAALFFIFEENNPNFRSCDSSISSEVCYSFNSTAACNDVYPGMCSQSAFTSMPNAIFFVAIFLNGEWAFVDFTFGGKIVCLFLCLIGIGIYAIPTGTLFDSFGAVLGMGEDEVGDDDNDDELNQE</sequence>
<accession>A0AAD3D3Y0</accession>
<dbReference type="PRINTS" id="PR00169">
    <property type="entry name" value="KCHANNEL"/>
</dbReference>
<feature type="transmembrane region" description="Helical" evidence="13">
    <location>
        <begin position="484"/>
        <end position="502"/>
    </location>
</feature>
<dbReference type="Gene3D" id="1.20.120.350">
    <property type="entry name" value="Voltage-gated potassium channels. Chain C"/>
    <property type="match status" value="1"/>
</dbReference>
<feature type="transmembrane region" description="Helical" evidence="13">
    <location>
        <begin position="1240"/>
        <end position="1257"/>
    </location>
</feature>
<evidence type="ECO:0000256" key="7">
    <source>
        <dbReference type="ARBA" id="ARBA00022958"/>
    </source>
</evidence>
<feature type="transmembrane region" description="Helical" evidence="13">
    <location>
        <begin position="147"/>
        <end position="171"/>
    </location>
</feature>
<evidence type="ECO:0000256" key="2">
    <source>
        <dbReference type="ARBA" id="ARBA00022448"/>
    </source>
</evidence>
<dbReference type="EMBL" id="BLLK01000051">
    <property type="protein sequence ID" value="GFH55634.1"/>
    <property type="molecule type" value="Genomic_DNA"/>
</dbReference>
<dbReference type="InterPro" id="IPR027359">
    <property type="entry name" value="Volt_channel_dom_sf"/>
</dbReference>
<dbReference type="Pfam" id="PF00520">
    <property type="entry name" value="Ion_trans"/>
    <property type="match status" value="4"/>
</dbReference>
<feature type="domain" description="Ion transport" evidence="14">
    <location>
        <begin position="721"/>
        <end position="964"/>
    </location>
</feature>
<feature type="region of interest" description="Disordered" evidence="12">
    <location>
        <begin position="679"/>
        <end position="698"/>
    </location>
</feature>
<feature type="transmembrane region" description="Helical" evidence="13">
    <location>
        <begin position="458"/>
        <end position="478"/>
    </location>
</feature>
<evidence type="ECO:0000256" key="5">
    <source>
        <dbReference type="ARBA" id="ARBA00022826"/>
    </source>
</evidence>
<evidence type="ECO:0000256" key="12">
    <source>
        <dbReference type="SAM" id="MobiDB-lite"/>
    </source>
</evidence>
<feature type="transmembrane region" description="Helical" evidence="13">
    <location>
        <begin position="857"/>
        <end position="878"/>
    </location>
</feature>
<dbReference type="PANTHER" id="PTHR11537">
    <property type="entry name" value="VOLTAGE-GATED POTASSIUM CHANNEL"/>
    <property type="match status" value="1"/>
</dbReference>
<evidence type="ECO:0000256" key="6">
    <source>
        <dbReference type="ARBA" id="ARBA00022882"/>
    </source>
</evidence>
<evidence type="ECO:0000256" key="1">
    <source>
        <dbReference type="ARBA" id="ARBA00004141"/>
    </source>
</evidence>
<feature type="transmembrane region" description="Helical" evidence="13">
    <location>
        <begin position="755"/>
        <end position="771"/>
    </location>
</feature>
<keyword evidence="10 13" id="KW-0472">Membrane</keyword>
<feature type="transmembrane region" description="Helical" evidence="13">
    <location>
        <begin position="1032"/>
        <end position="1050"/>
    </location>
</feature>
<dbReference type="GO" id="GO:0005249">
    <property type="term" value="F:voltage-gated potassium channel activity"/>
    <property type="evidence" value="ECO:0007669"/>
    <property type="project" value="InterPro"/>
</dbReference>
<dbReference type="GO" id="GO:0001508">
    <property type="term" value="P:action potential"/>
    <property type="evidence" value="ECO:0007669"/>
    <property type="project" value="TreeGrafter"/>
</dbReference>
<feature type="transmembrane region" description="Helical" evidence="13">
    <location>
        <begin position="1070"/>
        <end position="1089"/>
    </location>
</feature>
<dbReference type="GO" id="GO:0008076">
    <property type="term" value="C:voltage-gated potassium channel complex"/>
    <property type="evidence" value="ECO:0007669"/>
    <property type="project" value="InterPro"/>
</dbReference>
<keyword evidence="9" id="KW-0406">Ion transport</keyword>
<feature type="transmembrane region" description="Helical" evidence="13">
    <location>
        <begin position="584"/>
        <end position="607"/>
    </location>
</feature>
<evidence type="ECO:0000256" key="11">
    <source>
        <dbReference type="ARBA" id="ARBA00023303"/>
    </source>
</evidence>
<feature type="transmembrane region" description="Helical" evidence="13">
    <location>
        <begin position="1101"/>
        <end position="1121"/>
    </location>
</feature>
<reference evidence="15 16" key="1">
    <citation type="journal article" date="2021" name="Sci. Rep.">
        <title>The genome of the diatom Chaetoceros tenuissimus carries an ancient integrated fragment of an extant virus.</title>
        <authorList>
            <person name="Hongo Y."/>
            <person name="Kimura K."/>
            <person name="Takaki Y."/>
            <person name="Yoshida Y."/>
            <person name="Baba S."/>
            <person name="Kobayashi G."/>
            <person name="Nagasaki K."/>
            <person name="Hano T."/>
            <person name="Tomaru Y."/>
        </authorList>
    </citation>
    <scope>NUCLEOTIDE SEQUENCE [LARGE SCALE GENOMIC DNA]</scope>
    <source>
        <strain evidence="15 16">NIES-3715</strain>
    </source>
</reference>
<feature type="domain" description="Ion transport" evidence="14">
    <location>
        <begin position="454"/>
        <end position="638"/>
    </location>
</feature>
<feature type="transmembrane region" description="Helical" evidence="13">
    <location>
        <begin position="931"/>
        <end position="959"/>
    </location>
</feature>
<dbReference type="Proteomes" id="UP001054902">
    <property type="component" value="Unassembled WGS sequence"/>
</dbReference>
<organism evidence="15 16">
    <name type="scientific">Chaetoceros tenuissimus</name>
    <dbReference type="NCBI Taxonomy" id="426638"/>
    <lineage>
        <taxon>Eukaryota</taxon>
        <taxon>Sar</taxon>
        <taxon>Stramenopiles</taxon>
        <taxon>Ochrophyta</taxon>
        <taxon>Bacillariophyta</taxon>
        <taxon>Coscinodiscophyceae</taxon>
        <taxon>Chaetocerotophycidae</taxon>
        <taxon>Chaetocerotales</taxon>
        <taxon>Chaetocerotaceae</taxon>
        <taxon>Chaetoceros</taxon>
    </lineage>
</organism>
<keyword evidence="8 13" id="KW-1133">Transmembrane helix</keyword>
<comment type="caution">
    <text evidence="15">The sequence shown here is derived from an EMBL/GenBank/DDBJ whole genome shotgun (WGS) entry which is preliminary data.</text>
</comment>
<keyword evidence="7" id="KW-0630">Potassium</keyword>
<comment type="subcellular location">
    <subcellularLocation>
        <location evidence="1">Membrane</location>
        <topology evidence="1">Multi-pass membrane protein</topology>
    </subcellularLocation>
</comment>
<dbReference type="SUPFAM" id="SSF81324">
    <property type="entry name" value="Voltage-gated potassium channels"/>
    <property type="match status" value="4"/>
</dbReference>
<evidence type="ECO:0000256" key="13">
    <source>
        <dbReference type="SAM" id="Phobius"/>
    </source>
</evidence>
<feature type="compositionally biased region" description="Low complexity" evidence="12">
    <location>
        <begin position="51"/>
        <end position="68"/>
    </location>
</feature>
<dbReference type="Gene3D" id="1.10.287.70">
    <property type="match status" value="3"/>
</dbReference>
<feature type="domain" description="Ion transport" evidence="14">
    <location>
        <begin position="94"/>
        <end position="396"/>
    </location>
</feature>
<keyword evidence="6" id="KW-0851">Voltage-gated channel</keyword>
<feature type="transmembrane region" description="Helical" evidence="13">
    <location>
        <begin position="1141"/>
        <end position="1159"/>
    </location>
</feature>
<evidence type="ECO:0000313" key="15">
    <source>
        <dbReference type="EMBL" id="GFH55634.1"/>
    </source>
</evidence>
<feature type="transmembrane region" description="Helical" evidence="13">
    <location>
        <begin position="1264"/>
        <end position="1284"/>
    </location>
</feature>
<feature type="transmembrane region" description="Helical" evidence="13">
    <location>
        <begin position="791"/>
        <end position="813"/>
    </location>
</feature>
<feature type="transmembrane region" description="Helical" evidence="13">
    <location>
        <begin position="192"/>
        <end position="210"/>
    </location>
</feature>
<dbReference type="InterPro" id="IPR005821">
    <property type="entry name" value="Ion_trans_dom"/>
</dbReference>
<name>A0AAD3D3Y0_9STRA</name>
<gene>
    <name evidence="15" type="ORF">CTEN210_12110</name>
</gene>
<dbReference type="InterPro" id="IPR028325">
    <property type="entry name" value="VG_K_chnl"/>
</dbReference>
<keyword evidence="16" id="KW-1185">Reference proteome</keyword>
<evidence type="ECO:0000256" key="9">
    <source>
        <dbReference type="ARBA" id="ARBA00023065"/>
    </source>
</evidence>
<evidence type="ECO:0000256" key="10">
    <source>
        <dbReference type="ARBA" id="ARBA00023136"/>
    </source>
</evidence>
<keyword evidence="3" id="KW-0633">Potassium transport</keyword>
<feature type="transmembrane region" description="Helical" evidence="13">
    <location>
        <begin position="725"/>
        <end position="743"/>
    </location>
</feature>
<evidence type="ECO:0000256" key="4">
    <source>
        <dbReference type="ARBA" id="ARBA00022692"/>
    </source>
</evidence>
<feature type="transmembrane region" description="Helical" evidence="13">
    <location>
        <begin position="654"/>
        <end position="674"/>
    </location>
</feature>
<evidence type="ECO:0000259" key="14">
    <source>
        <dbReference type="Pfam" id="PF00520"/>
    </source>
</evidence>